<evidence type="ECO:0000256" key="1">
    <source>
        <dbReference type="ARBA" id="ARBA00023015"/>
    </source>
</evidence>
<name>A0A6L5XFY1_9BACT</name>
<dbReference type="PANTHER" id="PTHR43280">
    <property type="entry name" value="ARAC-FAMILY TRANSCRIPTIONAL REGULATOR"/>
    <property type="match status" value="1"/>
</dbReference>
<accession>A0A6L5XFY1</accession>
<dbReference type="AlphaFoldDB" id="A0A6L5XFY1"/>
<protein>
    <submittedName>
        <fullName evidence="5">AraC family transcriptional regulator</fullName>
    </submittedName>
</protein>
<dbReference type="InterPro" id="IPR009057">
    <property type="entry name" value="Homeodomain-like_sf"/>
</dbReference>
<dbReference type="PROSITE" id="PS01124">
    <property type="entry name" value="HTH_ARAC_FAMILY_2"/>
    <property type="match status" value="1"/>
</dbReference>
<dbReference type="InterPro" id="IPR018060">
    <property type="entry name" value="HTH_AraC"/>
</dbReference>
<keyword evidence="3" id="KW-0804">Transcription</keyword>
<evidence type="ECO:0000256" key="2">
    <source>
        <dbReference type="ARBA" id="ARBA00023125"/>
    </source>
</evidence>
<dbReference type="Proteomes" id="UP000483362">
    <property type="component" value="Unassembled WGS sequence"/>
</dbReference>
<proteinExistence type="predicted"/>
<dbReference type="RefSeq" id="WP_154327416.1">
    <property type="nucleotide sequence ID" value="NZ_CP045696.1"/>
</dbReference>
<evidence type="ECO:0000313" key="6">
    <source>
        <dbReference type="Proteomes" id="UP000483362"/>
    </source>
</evidence>
<dbReference type="SMART" id="SM00342">
    <property type="entry name" value="HTH_ARAC"/>
    <property type="match status" value="1"/>
</dbReference>
<dbReference type="Pfam" id="PF12833">
    <property type="entry name" value="HTH_18"/>
    <property type="match status" value="1"/>
</dbReference>
<evidence type="ECO:0000259" key="4">
    <source>
        <dbReference type="PROSITE" id="PS01124"/>
    </source>
</evidence>
<dbReference type="Gene3D" id="1.10.10.60">
    <property type="entry name" value="Homeodomain-like"/>
    <property type="match status" value="1"/>
</dbReference>
<organism evidence="5 6">
    <name type="scientific">Sodaliphilus pleomorphus</name>
    <dbReference type="NCBI Taxonomy" id="2606626"/>
    <lineage>
        <taxon>Bacteria</taxon>
        <taxon>Pseudomonadati</taxon>
        <taxon>Bacteroidota</taxon>
        <taxon>Bacteroidia</taxon>
        <taxon>Bacteroidales</taxon>
        <taxon>Muribaculaceae</taxon>
        <taxon>Sodaliphilus</taxon>
    </lineage>
</organism>
<dbReference type="PANTHER" id="PTHR43280:SF32">
    <property type="entry name" value="TRANSCRIPTIONAL REGULATORY PROTEIN"/>
    <property type="match status" value="1"/>
</dbReference>
<evidence type="ECO:0000313" key="5">
    <source>
        <dbReference type="EMBL" id="MSS18404.1"/>
    </source>
</evidence>
<keyword evidence="2" id="KW-0238">DNA-binding</keyword>
<dbReference type="GO" id="GO:0003700">
    <property type="term" value="F:DNA-binding transcription factor activity"/>
    <property type="evidence" value="ECO:0007669"/>
    <property type="project" value="InterPro"/>
</dbReference>
<dbReference type="EMBL" id="VULT01000020">
    <property type="protein sequence ID" value="MSS18404.1"/>
    <property type="molecule type" value="Genomic_DNA"/>
</dbReference>
<sequence>MIKLNEIEEFSLSDVVKMPDSVKYFDGEIAFADNVKSIAALQVTFKVNFVAFVFCQSGTLQLKLNNVAYVVEARDALFVSVNSVLSDLKPDEDFMCKIIALSTSFDINIINKTIFEGLMKISGNPIVKFDDEELELMVKYYDLAMFKIEHPSINYGRETMLDLLRSFSLDLLSSISRHVSDSEATILRQGDRLFRRFVLLLAANETNSRSVQHFANLLCVSPKYLTSICTQKCGQTASELITASITGRIKQLLQYSDMSIKEIATEMNFDNLSFFGKYVKKHLGDSPNNYRKKNSYGK</sequence>
<keyword evidence="6" id="KW-1185">Reference proteome</keyword>
<feature type="domain" description="HTH araC/xylS-type" evidence="4">
    <location>
        <begin position="195"/>
        <end position="293"/>
    </location>
</feature>
<evidence type="ECO:0000256" key="3">
    <source>
        <dbReference type="ARBA" id="ARBA00023163"/>
    </source>
</evidence>
<reference evidence="5 6" key="1">
    <citation type="submission" date="2019-08" db="EMBL/GenBank/DDBJ databases">
        <title>In-depth cultivation of the pig gut microbiome towards novel bacterial diversity and tailored functional studies.</title>
        <authorList>
            <person name="Wylensek D."/>
            <person name="Hitch T.C.A."/>
            <person name="Clavel T."/>
        </authorList>
    </citation>
    <scope>NUCLEOTIDE SEQUENCE [LARGE SCALE GENOMIC DNA]</scope>
    <source>
        <strain evidence="5 6">Oil-RF-744-WCA-WT-10</strain>
    </source>
</reference>
<gene>
    <name evidence="5" type="ORF">FYJ29_11630</name>
</gene>
<dbReference type="SUPFAM" id="SSF46689">
    <property type="entry name" value="Homeodomain-like"/>
    <property type="match status" value="1"/>
</dbReference>
<dbReference type="GO" id="GO:0043565">
    <property type="term" value="F:sequence-specific DNA binding"/>
    <property type="evidence" value="ECO:0007669"/>
    <property type="project" value="InterPro"/>
</dbReference>
<keyword evidence="1" id="KW-0805">Transcription regulation</keyword>
<comment type="caution">
    <text evidence="5">The sequence shown here is derived from an EMBL/GenBank/DDBJ whole genome shotgun (WGS) entry which is preliminary data.</text>
</comment>